<evidence type="ECO:0000313" key="3">
    <source>
        <dbReference type="Proteomes" id="UP000295341"/>
    </source>
</evidence>
<dbReference type="InterPro" id="IPR052158">
    <property type="entry name" value="INH-QAR"/>
</dbReference>
<dbReference type="CDD" id="cd03139">
    <property type="entry name" value="GATase1_PfpI_2"/>
    <property type="match status" value="1"/>
</dbReference>
<gene>
    <name evidence="2" type="ORF">DFR24_3628</name>
</gene>
<evidence type="ECO:0000313" key="2">
    <source>
        <dbReference type="EMBL" id="TDU26599.1"/>
    </source>
</evidence>
<proteinExistence type="predicted"/>
<dbReference type="Gene3D" id="3.40.50.880">
    <property type="match status" value="1"/>
</dbReference>
<evidence type="ECO:0000259" key="1">
    <source>
        <dbReference type="Pfam" id="PF01965"/>
    </source>
</evidence>
<dbReference type="InterPro" id="IPR029062">
    <property type="entry name" value="Class_I_gatase-like"/>
</dbReference>
<organism evidence="2 3">
    <name type="scientific">Panacagrimonas perspica</name>
    <dbReference type="NCBI Taxonomy" id="381431"/>
    <lineage>
        <taxon>Bacteria</taxon>
        <taxon>Pseudomonadati</taxon>
        <taxon>Pseudomonadota</taxon>
        <taxon>Gammaproteobacteria</taxon>
        <taxon>Nevskiales</taxon>
        <taxon>Nevskiaceae</taxon>
        <taxon>Panacagrimonas</taxon>
    </lineage>
</organism>
<reference evidence="2 3" key="1">
    <citation type="submission" date="2019-03" db="EMBL/GenBank/DDBJ databases">
        <title>Genomic Encyclopedia of Type Strains, Phase IV (KMG-IV): sequencing the most valuable type-strain genomes for metagenomic binning, comparative biology and taxonomic classification.</title>
        <authorList>
            <person name="Goeker M."/>
        </authorList>
    </citation>
    <scope>NUCLEOTIDE SEQUENCE [LARGE SCALE GENOMIC DNA]</scope>
    <source>
        <strain evidence="2 3">DSM 26377</strain>
    </source>
</reference>
<dbReference type="Proteomes" id="UP000295341">
    <property type="component" value="Unassembled WGS sequence"/>
</dbReference>
<dbReference type="Pfam" id="PF01965">
    <property type="entry name" value="DJ-1_PfpI"/>
    <property type="match status" value="1"/>
</dbReference>
<dbReference type="PANTHER" id="PTHR43130">
    <property type="entry name" value="ARAC-FAMILY TRANSCRIPTIONAL REGULATOR"/>
    <property type="match status" value="1"/>
</dbReference>
<dbReference type="RefSeq" id="WP_162851302.1">
    <property type="nucleotide sequence ID" value="NZ_MWIN01000007.1"/>
</dbReference>
<dbReference type="SUPFAM" id="SSF52317">
    <property type="entry name" value="Class I glutamine amidotransferase-like"/>
    <property type="match status" value="1"/>
</dbReference>
<accession>A0A4S3K700</accession>
<sequence length="234" mass="24881">MKIACFLYPKFTSADLINPITIWQFVPGVQFEFIAAERGPVDTDTGLSFNASHSYADASPNPDVVFVPGGAKPTLDALSDRALLDAIARLGQNASWVTSVCTGSLLLGAAGLLKGYRSACHWYPREWLAKFGATPADDRVVIDRNRATGGGVTAGMDFALHMVGKWGGEASGRLIELIVEYAPEPPHGTGRPELADAATLSTARQFMAAEFSESVVDQAAQRLAQSKRDAAVPA</sequence>
<protein>
    <submittedName>
        <fullName evidence="2">Cyclohexyl-isocyanide hydratase</fullName>
    </submittedName>
</protein>
<dbReference type="GO" id="GO:0006355">
    <property type="term" value="P:regulation of DNA-templated transcription"/>
    <property type="evidence" value="ECO:0007669"/>
    <property type="project" value="TreeGrafter"/>
</dbReference>
<dbReference type="EMBL" id="SOBT01000010">
    <property type="protein sequence ID" value="TDU26599.1"/>
    <property type="molecule type" value="Genomic_DNA"/>
</dbReference>
<feature type="domain" description="DJ-1/PfpI" evidence="1">
    <location>
        <begin position="1"/>
        <end position="163"/>
    </location>
</feature>
<name>A0A4S3K700_9GAMM</name>
<dbReference type="PANTHER" id="PTHR43130:SF2">
    <property type="entry name" value="DJ-1_PFPI DOMAIN-CONTAINING PROTEIN"/>
    <property type="match status" value="1"/>
</dbReference>
<dbReference type="AlphaFoldDB" id="A0A4S3K700"/>
<keyword evidence="3" id="KW-1185">Reference proteome</keyword>
<comment type="caution">
    <text evidence="2">The sequence shown here is derived from an EMBL/GenBank/DDBJ whole genome shotgun (WGS) entry which is preliminary data.</text>
</comment>
<dbReference type="InterPro" id="IPR002818">
    <property type="entry name" value="DJ-1/PfpI"/>
</dbReference>